<dbReference type="FunFam" id="1.10.8.270:FF:000009">
    <property type="entry name" value="TBC1 domain family member 30"/>
    <property type="match status" value="1"/>
</dbReference>
<feature type="compositionally biased region" description="Polar residues" evidence="2">
    <location>
        <begin position="906"/>
        <end position="917"/>
    </location>
</feature>
<feature type="compositionally biased region" description="Low complexity" evidence="2">
    <location>
        <begin position="918"/>
        <end position="931"/>
    </location>
</feature>
<gene>
    <name evidence="4" type="ORF">CLODIP_2_CD03570</name>
</gene>
<dbReference type="Pfam" id="PF15733">
    <property type="entry name" value="DUF4682"/>
    <property type="match status" value="1"/>
</dbReference>
<dbReference type="OrthoDB" id="289721at2759"/>
<feature type="compositionally biased region" description="Acidic residues" evidence="2">
    <location>
        <begin position="1232"/>
        <end position="1246"/>
    </location>
</feature>
<evidence type="ECO:0000313" key="4">
    <source>
        <dbReference type="EMBL" id="CAB3364667.1"/>
    </source>
</evidence>
<name>A0A8S1CB85_9INSE</name>
<feature type="compositionally biased region" description="Basic and acidic residues" evidence="2">
    <location>
        <begin position="1073"/>
        <end position="1087"/>
    </location>
</feature>
<dbReference type="PANTHER" id="PTHR13399:SF2">
    <property type="entry name" value="TRANSLOCON-ASSOCIATED PROTEIN SUBUNIT GAMMA"/>
    <property type="match status" value="1"/>
</dbReference>
<feature type="compositionally biased region" description="Polar residues" evidence="2">
    <location>
        <begin position="1095"/>
        <end position="1111"/>
    </location>
</feature>
<evidence type="ECO:0000256" key="2">
    <source>
        <dbReference type="SAM" id="MobiDB-lite"/>
    </source>
</evidence>
<keyword evidence="5" id="KW-1185">Reference proteome</keyword>
<feature type="region of interest" description="Disordered" evidence="2">
    <location>
        <begin position="543"/>
        <end position="794"/>
    </location>
</feature>
<dbReference type="GO" id="GO:0005783">
    <property type="term" value="C:endoplasmic reticulum"/>
    <property type="evidence" value="ECO:0007669"/>
    <property type="project" value="TreeGrafter"/>
</dbReference>
<feature type="region of interest" description="Disordered" evidence="2">
    <location>
        <begin position="905"/>
        <end position="931"/>
    </location>
</feature>
<dbReference type="Gene3D" id="1.10.472.80">
    <property type="entry name" value="Ypt/Rab-GAP domain of gyp1p, domain 3"/>
    <property type="match status" value="1"/>
</dbReference>
<feature type="compositionally biased region" description="Polar residues" evidence="2">
    <location>
        <begin position="550"/>
        <end position="566"/>
    </location>
</feature>
<dbReference type="Gene3D" id="1.10.8.270">
    <property type="entry name" value="putative rabgap domain of human tbc1 domain family member 14 like domains"/>
    <property type="match status" value="1"/>
</dbReference>
<proteinExistence type="predicted"/>
<organism evidence="4 5">
    <name type="scientific">Cloeon dipterum</name>
    <dbReference type="NCBI Taxonomy" id="197152"/>
    <lineage>
        <taxon>Eukaryota</taxon>
        <taxon>Metazoa</taxon>
        <taxon>Ecdysozoa</taxon>
        <taxon>Arthropoda</taxon>
        <taxon>Hexapoda</taxon>
        <taxon>Insecta</taxon>
        <taxon>Pterygota</taxon>
        <taxon>Palaeoptera</taxon>
        <taxon>Ephemeroptera</taxon>
        <taxon>Pisciforma</taxon>
        <taxon>Baetidae</taxon>
        <taxon>Cloeon</taxon>
    </lineage>
</organism>
<comment type="caution">
    <text evidence="4">The sequence shown here is derived from an EMBL/GenBank/DDBJ whole genome shotgun (WGS) entry which is preliminary data.</text>
</comment>
<feature type="compositionally biased region" description="Low complexity" evidence="2">
    <location>
        <begin position="601"/>
        <end position="613"/>
    </location>
</feature>
<dbReference type="Proteomes" id="UP000494165">
    <property type="component" value="Unassembled WGS sequence"/>
</dbReference>
<feature type="compositionally biased region" description="Basic and acidic residues" evidence="2">
    <location>
        <begin position="755"/>
        <end position="764"/>
    </location>
</feature>
<feature type="compositionally biased region" description="Basic and acidic residues" evidence="2">
    <location>
        <begin position="660"/>
        <end position="677"/>
    </location>
</feature>
<dbReference type="SUPFAM" id="SSF47923">
    <property type="entry name" value="Ypt/Rab-GAP domain of gyp1p"/>
    <property type="match status" value="2"/>
</dbReference>
<protein>
    <recommendedName>
        <fullName evidence="1">TBC1 domain family member 30</fullName>
    </recommendedName>
</protein>
<dbReference type="FunFam" id="1.10.472.80:FF:000011">
    <property type="entry name" value="TBC1 domain family member 30"/>
    <property type="match status" value="1"/>
</dbReference>
<dbReference type="Pfam" id="PF00566">
    <property type="entry name" value="RabGAP-TBC"/>
    <property type="match status" value="1"/>
</dbReference>
<feature type="region of interest" description="Disordered" evidence="2">
    <location>
        <begin position="1270"/>
        <end position="1314"/>
    </location>
</feature>
<reference evidence="4 5" key="1">
    <citation type="submission" date="2020-04" db="EMBL/GenBank/DDBJ databases">
        <authorList>
            <person name="Alioto T."/>
            <person name="Alioto T."/>
            <person name="Gomez Garrido J."/>
        </authorList>
    </citation>
    <scope>NUCLEOTIDE SEQUENCE [LARGE SCALE GENOMIC DNA]</scope>
</reference>
<feature type="domain" description="Rab-GAP TBC" evidence="3">
    <location>
        <begin position="155"/>
        <end position="360"/>
    </location>
</feature>
<feature type="region of interest" description="Disordered" evidence="2">
    <location>
        <begin position="1072"/>
        <end position="1111"/>
    </location>
</feature>
<evidence type="ECO:0000313" key="5">
    <source>
        <dbReference type="Proteomes" id="UP000494165"/>
    </source>
</evidence>
<dbReference type="InterPro" id="IPR035969">
    <property type="entry name" value="Rab-GAP_TBC_sf"/>
</dbReference>
<feature type="region of interest" description="Disordered" evidence="2">
    <location>
        <begin position="844"/>
        <end position="866"/>
    </location>
</feature>
<feature type="region of interest" description="Disordered" evidence="2">
    <location>
        <begin position="1232"/>
        <end position="1251"/>
    </location>
</feature>
<feature type="compositionally biased region" description="Basic and acidic residues" evidence="2">
    <location>
        <begin position="776"/>
        <end position="791"/>
    </location>
</feature>
<feature type="compositionally biased region" description="Basic and acidic residues" evidence="2">
    <location>
        <begin position="686"/>
        <end position="714"/>
    </location>
</feature>
<dbReference type="SMART" id="SM00164">
    <property type="entry name" value="TBC"/>
    <property type="match status" value="1"/>
</dbReference>
<dbReference type="InterPro" id="IPR000195">
    <property type="entry name" value="Rab-GAP-TBC_dom"/>
</dbReference>
<feature type="compositionally biased region" description="Polar residues" evidence="2">
    <location>
        <begin position="845"/>
        <end position="866"/>
    </location>
</feature>
<feature type="compositionally biased region" description="Acidic residues" evidence="2">
    <location>
        <begin position="615"/>
        <end position="624"/>
    </location>
</feature>
<dbReference type="EMBL" id="CADEPI010000017">
    <property type="protein sequence ID" value="CAB3364667.1"/>
    <property type="molecule type" value="Genomic_DNA"/>
</dbReference>
<dbReference type="PROSITE" id="PS50086">
    <property type="entry name" value="TBC_RABGAP"/>
    <property type="match status" value="1"/>
</dbReference>
<dbReference type="InterPro" id="IPR032738">
    <property type="entry name" value="Tbc1d30_C"/>
</dbReference>
<evidence type="ECO:0000259" key="3">
    <source>
        <dbReference type="PROSITE" id="PS50086"/>
    </source>
</evidence>
<evidence type="ECO:0000256" key="1">
    <source>
        <dbReference type="ARBA" id="ARBA00067508"/>
    </source>
</evidence>
<sequence>MPRPKEAAVLGKDTRLQISTAMKIETNRSLLEQLLHEIYRDVPALSSPSEGSIEPFWDFVPIFDTGLNSMQTRAEALRAQVKSLGSHLGRQLRIRDTLRRKCDLQCEVVTALLRAYSASRGEDARVRFSVVPPPSDSGFVQWRDAMKMVAKMPGGIPAEFRRRLWLTLAERHLTARGVDWAQTERVIFSDTSNPDDEELGVQIVKDLHRTGCSLFCGASGEHNQALLKRVLLAYARWNKNVGYCQGFNMLAALILQVMDKSEADSVKVMILLIEGVLPDGYFASNMCGLSVDMAVFRELLRLRLPRLSRHLEALQAEASGAGYEPPLTNVFTMQWFLTLFANCLPHNTVLRLWDLVLLEGNEILLRAALAIWSSLQERILAVESADEFYSIMGVLTREMLEFGLSDANQLIMAVIAVKPVTELADLRDKFTYNITPWGGAVGAARRGLRLLQLDDDTDEDMDDDKMAVAAFGLGSMFGGRRASVDRERLNLDISALKQQYSRLRVRQRQAHIIISAACSRAPGPSRPVTAPVVMNHLLLGRTALRDGPRRSSSAALTQLHTPQKSIKQVPKRKSLGAAGTTIRWHEMKTGRSPSPPEGERSSSSTSTASSSTELCDSDESDNDDVSPLPSLSLPKPEEREEIPDASEVAPAASLDLSEVFVEKASKHDTPEEKRIDSEGPQISEAPEDRSQISEAPEDRSQISEAPEHRPHISEAPEDVPQISEAPGHRPLNSEAQEDIPQSSEASEDIPQISEAPEHRPHISEAPENTPQISEAPEERNRISEAHEDRPNTLEVIPSMSSVLSPMDSPFELMPLSPVPPELPPVISPVKSSIKCSTEVLAKLGSPSNSLSPLKESSQIETSNAPQSLQSDILMSLLTSDQAEGTNNSVDLIDYLTSITPPEIYSCSPNADNQQTLLSPNQPSQSDSSSSDYSFPFEFMQKITIPVLSPREMTPTQPLPTPPEFQAIDFAFTDKVENEAIDNSQKACTSSISLTTEIGLEENINDEKIETTSVHDLVCDVEQEVIPPVTRKLLNFKFPSLSFDDDEEAEETTKDGEDLVETTEALLVNLTDIPTEHRSNETDFQKLDESEEPEKNSNVIQEIENSSPKAPSTDNLTLLLVDVTCPDAPAPKLTIEPLVTGSIENPSVQLCTEFQSIIESPSEATSVKPLQPSDSISNMPDILQSTATADLSPINSMLEPVTPPKAISPLSPLLDASSTRKRWTVALCEATEREEEEELEATSGEDGDAAHRRERAFQVIRENSEILQRIVQQPPARAAGWGRAMSEDRPYSPFPKARQPNRDAGIRLGLYKQPK</sequence>
<accession>A0A8S1CB85</accession>
<dbReference type="PANTHER" id="PTHR13399">
    <property type="entry name" value="TRANSLOCON-ASSOCIATED PROTEIN TRAP , GAMMA SUBUNIT"/>
    <property type="match status" value="1"/>
</dbReference>